<evidence type="ECO:0000313" key="1">
    <source>
        <dbReference type="EMBL" id="TFK77966.1"/>
    </source>
</evidence>
<reference evidence="1 2" key="1">
    <citation type="journal article" date="2019" name="Nat. Ecol. Evol.">
        <title>Megaphylogeny resolves global patterns of mushroom evolution.</title>
        <authorList>
            <person name="Varga T."/>
            <person name="Krizsan K."/>
            <person name="Foldi C."/>
            <person name="Dima B."/>
            <person name="Sanchez-Garcia M."/>
            <person name="Sanchez-Ramirez S."/>
            <person name="Szollosi G.J."/>
            <person name="Szarkandi J.G."/>
            <person name="Papp V."/>
            <person name="Albert L."/>
            <person name="Andreopoulos W."/>
            <person name="Angelini C."/>
            <person name="Antonin V."/>
            <person name="Barry K.W."/>
            <person name="Bougher N.L."/>
            <person name="Buchanan P."/>
            <person name="Buyck B."/>
            <person name="Bense V."/>
            <person name="Catcheside P."/>
            <person name="Chovatia M."/>
            <person name="Cooper J."/>
            <person name="Damon W."/>
            <person name="Desjardin D."/>
            <person name="Finy P."/>
            <person name="Geml J."/>
            <person name="Haridas S."/>
            <person name="Hughes K."/>
            <person name="Justo A."/>
            <person name="Karasinski D."/>
            <person name="Kautmanova I."/>
            <person name="Kiss B."/>
            <person name="Kocsube S."/>
            <person name="Kotiranta H."/>
            <person name="LaButti K.M."/>
            <person name="Lechner B.E."/>
            <person name="Liimatainen K."/>
            <person name="Lipzen A."/>
            <person name="Lukacs Z."/>
            <person name="Mihaltcheva S."/>
            <person name="Morgado L.N."/>
            <person name="Niskanen T."/>
            <person name="Noordeloos M.E."/>
            <person name="Ohm R.A."/>
            <person name="Ortiz-Santana B."/>
            <person name="Ovrebo C."/>
            <person name="Racz N."/>
            <person name="Riley R."/>
            <person name="Savchenko A."/>
            <person name="Shiryaev A."/>
            <person name="Soop K."/>
            <person name="Spirin V."/>
            <person name="Szebenyi C."/>
            <person name="Tomsovsky M."/>
            <person name="Tulloss R.E."/>
            <person name="Uehling J."/>
            <person name="Grigoriev I.V."/>
            <person name="Vagvolgyi C."/>
            <person name="Papp T."/>
            <person name="Martin F.M."/>
            <person name="Miettinen O."/>
            <person name="Hibbett D.S."/>
            <person name="Nagy L.G."/>
        </authorList>
    </citation>
    <scope>NUCLEOTIDE SEQUENCE [LARGE SCALE GENOMIC DNA]</scope>
    <source>
        <strain evidence="1 2">HHB13444</strain>
    </source>
</reference>
<accession>A0A5C3NKF5</accession>
<dbReference type="Proteomes" id="UP000308197">
    <property type="component" value="Unassembled WGS sequence"/>
</dbReference>
<dbReference type="AlphaFoldDB" id="A0A5C3NKF5"/>
<dbReference type="EMBL" id="ML212945">
    <property type="protein sequence ID" value="TFK77966.1"/>
    <property type="molecule type" value="Genomic_DNA"/>
</dbReference>
<sequence>MRLVMIVLHYPSPVLADSPVLGKQSILATTSLARSAATVSLANEPKPKARRRPPPEYASVVSNIQTCVLYGQGRSHPSQRKGNPEELRHVAYSWAIEVSGFITWAQFQRTSSLLRHRHGRPIKDLHKVSVLVDGYTDVPIVEVTSSNRPLPNAADVLCPVPQETSLPVPTETTRRDTPSASRVIRCAT</sequence>
<evidence type="ECO:0000313" key="2">
    <source>
        <dbReference type="Proteomes" id="UP000308197"/>
    </source>
</evidence>
<proteinExistence type="predicted"/>
<name>A0A5C3NKF5_9APHY</name>
<gene>
    <name evidence="1" type="ORF">K466DRAFT_668567</name>
</gene>
<protein>
    <submittedName>
        <fullName evidence="1">Uncharacterized protein</fullName>
    </submittedName>
</protein>
<organism evidence="1 2">
    <name type="scientific">Polyporus arcularius HHB13444</name>
    <dbReference type="NCBI Taxonomy" id="1314778"/>
    <lineage>
        <taxon>Eukaryota</taxon>
        <taxon>Fungi</taxon>
        <taxon>Dikarya</taxon>
        <taxon>Basidiomycota</taxon>
        <taxon>Agaricomycotina</taxon>
        <taxon>Agaricomycetes</taxon>
        <taxon>Polyporales</taxon>
        <taxon>Polyporaceae</taxon>
        <taxon>Polyporus</taxon>
    </lineage>
</organism>
<keyword evidence="2" id="KW-1185">Reference proteome</keyword>
<dbReference type="InParanoid" id="A0A5C3NKF5"/>